<dbReference type="GO" id="GO:0042742">
    <property type="term" value="P:defense response to bacterium"/>
    <property type="evidence" value="ECO:0007669"/>
    <property type="project" value="UniProtKB-KW"/>
</dbReference>
<protein>
    <submittedName>
        <fullName evidence="8">Lysozyme</fullName>
    </submittedName>
</protein>
<keyword evidence="7" id="KW-0732">Signal</keyword>
<dbReference type="PANTHER" id="PTHR38107">
    <property type="match status" value="1"/>
</dbReference>
<evidence type="ECO:0000256" key="3">
    <source>
        <dbReference type="ARBA" id="ARBA00022638"/>
    </source>
</evidence>
<sequence>MGLHILAAQFLAVASSTAFLITDEGVRCRGGPTTSHAIQRQFTKGTDVTIICQIEGTNIEGNTLWDKTTFGCYVSDYYVATGASGYVTSKCRSCRPPKSNVATVNLIASFEGFRPNVYNDPTGNPTVGYGHLCDAPQCSEVKYPIPLSVVNGKKLLADDMKEFEVCITAMLNSKAKLNRNQYGALISWAFNMGCGNAESSNLVERLNNGEDPNTVVSQELPQWVYASGQRLPGLVRRRNAEVELAQKPTRRRALPKRSTHGINILCASIVTIPYTSQVSSPELDGVAVLGVLTESDVASPGFGLTYHCVQLITPAGASALDTIPFGTLWKIIGHFKSLWTPGPSLITS</sequence>
<keyword evidence="2" id="KW-0929">Antimicrobial</keyword>
<dbReference type="GO" id="GO:0009253">
    <property type="term" value="P:peptidoglycan catabolic process"/>
    <property type="evidence" value="ECO:0007669"/>
    <property type="project" value="InterPro"/>
</dbReference>
<dbReference type="InterPro" id="IPR051018">
    <property type="entry name" value="Bacteriophage_GH24"/>
</dbReference>
<evidence type="ECO:0000256" key="4">
    <source>
        <dbReference type="ARBA" id="ARBA00022801"/>
    </source>
</evidence>
<evidence type="ECO:0000256" key="6">
    <source>
        <dbReference type="ARBA" id="ARBA00023295"/>
    </source>
</evidence>
<keyword evidence="3" id="KW-0081">Bacteriolytic enzyme</keyword>
<reference evidence="8 9" key="1">
    <citation type="submission" date="2020-05" db="EMBL/GenBank/DDBJ databases">
        <title>Identification and distribution of gene clusters putatively required for synthesis of sphingolipid metabolism inhibitors in phylogenetically diverse species of the filamentous fungus Fusarium.</title>
        <authorList>
            <person name="Kim H.-S."/>
            <person name="Busman M."/>
            <person name="Brown D.W."/>
            <person name="Divon H."/>
            <person name="Uhlig S."/>
            <person name="Proctor R.H."/>
        </authorList>
    </citation>
    <scope>NUCLEOTIDE SEQUENCE [LARGE SCALE GENOMIC DNA]</scope>
    <source>
        <strain evidence="8 9">NRRL 36939</strain>
    </source>
</reference>
<dbReference type="InterPro" id="IPR023347">
    <property type="entry name" value="Lysozyme_dom_sf"/>
</dbReference>
<dbReference type="GO" id="GO:0031640">
    <property type="term" value="P:killing of cells of another organism"/>
    <property type="evidence" value="ECO:0007669"/>
    <property type="project" value="UniProtKB-KW"/>
</dbReference>
<proteinExistence type="inferred from homology"/>
<dbReference type="GO" id="GO:0003796">
    <property type="term" value="F:lysozyme activity"/>
    <property type="evidence" value="ECO:0007669"/>
    <property type="project" value="UniProtKB-EC"/>
</dbReference>
<keyword evidence="5" id="KW-1035">Host cytoplasm</keyword>
<keyword evidence="4" id="KW-0378">Hydrolase</keyword>
<dbReference type="GO" id="GO:0016998">
    <property type="term" value="P:cell wall macromolecule catabolic process"/>
    <property type="evidence" value="ECO:0007669"/>
    <property type="project" value="InterPro"/>
</dbReference>
<evidence type="ECO:0000256" key="5">
    <source>
        <dbReference type="ARBA" id="ARBA00023200"/>
    </source>
</evidence>
<evidence type="ECO:0000313" key="8">
    <source>
        <dbReference type="EMBL" id="KAF5573527.1"/>
    </source>
</evidence>
<dbReference type="CDD" id="cd00737">
    <property type="entry name" value="lyz_endolysin_autolysin"/>
    <property type="match status" value="1"/>
</dbReference>
<accession>A0A8H5KHZ5</accession>
<organism evidence="8 9">
    <name type="scientific">Fusarium pseudocircinatum</name>
    <dbReference type="NCBI Taxonomy" id="56676"/>
    <lineage>
        <taxon>Eukaryota</taxon>
        <taxon>Fungi</taxon>
        <taxon>Dikarya</taxon>
        <taxon>Ascomycota</taxon>
        <taxon>Pezizomycotina</taxon>
        <taxon>Sordariomycetes</taxon>
        <taxon>Hypocreomycetidae</taxon>
        <taxon>Hypocreales</taxon>
        <taxon>Nectriaceae</taxon>
        <taxon>Fusarium</taxon>
        <taxon>Fusarium fujikuroi species complex</taxon>
    </lineage>
</organism>
<dbReference type="Pfam" id="PF00959">
    <property type="entry name" value="Phage_lysozyme"/>
    <property type="match status" value="1"/>
</dbReference>
<dbReference type="AlphaFoldDB" id="A0A8H5KHZ5"/>
<evidence type="ECO:0000256" key="1">
    <source>
        <dbReference type="ARBA" id="ARBA00000632"/>
    </source>
</evidence>
<dbReference type="PANTHER" id="PTHR38107:SF3">
    <property type="entry name" value="LYSOZYME RRRD-RELATED"/>
    <property type="match status" value="1"/>
</dbReference>
<dbReference type="InterPro" id="IPR033907">
    <property type="entry name" value="Endolysin_autolysin"/>
</dbReference>
<name>A0A8H5KHZ5_9HYPO</name>
<feature type="signal peptide" evidence="7">
    <location>
        <begin position="1"/>
        <end position="18"/>
    </location>
</feature>
<dbReference type="InterPro" id="IPR034690">
    <property type="entry name" value="Endolysin_T4_type"/>
</dbReference>
<comment type="caution">
    <text evidence="8">The sequence shown here is derived from an EMBL/GenBank/DDBJ whole genome shotgun (WGS) entry which is preliminary data.</text>
</comment>
<dbReference type="OrthoDB" id="5358886at2759"/>
<dbReference type="Proteomes" id="UP000546213">
    <property type="component" value="Unassembled WGS sequence"/>
</dbReference>
<dbReference type="InterPro" id="IPR023346">
    <property type="entry name" value="Lysozyme-like_dom_sf"/>
</dbReference>
<dbReference type="HAMAP" id="MF_04110">
    <property type="entry name" value="ENDOLYSIN_T4"/>
    <property type="match status" value="1"/>
</dbReference>
<evidence type="ECO:0000256" key="7">
    <source>
        <dbReference type="SAM" id="SignalP"/>
    </source>
</evidence>
<evidence type="ECO:0000313" key="9">
    <source>
        <dbReference type="Proteomes" id="UP000546213"/>
    </source>
</evidence>
<keyword evidence="6" id="KW-0326">Glycosidase</keyword>
<dbReference type="SUPFAM" id="SSF53955">
    <property type="entry name" value="Lysozyme-like"/>
    <property type="match status" value="1"/>
</dbReference>
<dbReference type="Gene3D" id="1.10.530.40">
    <property type="match status" value="1"/>
</dbReference>
<evidence type="ECO:0000256" key="2">
    <source>
        <dbReference type="ARBA" id="ARBA00022529"/>
    </source>
</evidence>
<keyword evidence="9" id="KW-1185">Reference proteome</keyword>
<feature type="chain" id="PRO_5034142071" evidence="7">
    <location>
        <begin position="19"/>
        <end position="348"/>
    </location>
</feature>
<gene>
    <name evidence="8" type="ORF">FPCIR_13944</name>
</gene>
<comment type="catalytic activity">
    <reaction evidence="1">
        <text>Hydrolysis of (1-&gt;4)-beta-linkages between N-acetylmuramic acid and N-acetyl-D-glucosamine residues in a peptidoglycan and between N-acetyl-D-glucosamine residues in chitodextrins.</text>
        <dbReference type="EC" id="3.2.1.17"/>
    </reaction>
</comment>
<dbReference type="InterPro" id="IPR002196">
    <property type="entry name" value="Glyco_hydro_24"/>
</dbReference>
<dbReference type="EMBL" id="JAAOAS010000602">
    <property type="protein sequence ID" value="KAF5573527.1"/>
    <property type="molecule type" value="Genomic_DNA"/>
</dbReference>